<accession>A0A448WIP4</accession>
<dbReference type="GO" id="GO:0003351">
    <property type="term" value="P:epithelial cilium movement involved in extracellular fluid movement"/>
    <property type="evidence" value="ECO:0007669"/>
    <property type="project" value="TreeGrafter"/>
</dbReference>
<dbReference type="GO" id="GO:0036159">
    <property type="term" value="P:inner dynein arm assembly"/>
    <property type="evidence" value="ECO:0007669"/>
    <property type="project" value="TreeGrafter"/>
</dbReference>
<dbReference type="GO" id="GO:0007368">
    <property type="term" value="P:determination of left/right symmetry"/>
    <property type="evidence" value="ECO:0007669"/>
    <property type="project" value="TreeGrafter"/>
</dbReference>
<evidence type="ECO:0000313" key="2">
    <source>
        <dbReference type="EMBL" id="VEL12643.1"/>
    </source>
</evidence>
<dbReference type="EMBL" id="CAAALY010015380">
    <property type="protein sequence ID" value="VEL12643.1"/>
    <property type="molecule type" value="Genomic_DNA"/>
</dbReference>
<dbReference type="GO" id="GO:0036157">
    <property type="term" value="C:outer dynein arm"/>
    <property type="evidence" value="ECO:0007669"/>
    <property type="project" value="InterPro"/>
</dbReference>
<name>A0A448WIP4_9PLAT</name>
<dbReference type="GO" id="GO:0005576">
    <property type="term" value="C:extracellular region"/>
    <property type="evidence" value="ECO:0007669"/>
    <property type="project" value="GOC"/>
</dbReference>
<keyword evidence="3" id="KW-1185">Reference proteome</keyword>
<feature type="domain" description="Dynein attachment factor N-terminal" evidence="1">
    <location>
        <begin position="6"/>
        <end position="74"/>
    </location>
</feature>
<dbReference type="OrthoDB" id="447931at2759"/>
<dbReference type="PANTHER" id="PTHR28572">
    <property type="entry name" value="COILED-COIL DOMAIN-CONTAINING PROTEIN 103"/>
    <property type="match status" value="1"/>
</dbReference>
<proteinExistence type="predicted"/>
<dbReference type="PANTHER" id="PTHR28572:SF1">
    <property type="entry name" value="COILED-COIL DOMAIN-CONTAINING PROTEIN 103"/>
    <property type="match status" value="1"/>
</dbReference>
<protein>
    <recommendedName>
        <fullName evidence="1">Dynein attachment factor N-terminal domain-containing protein</fullName>
    </recommendedName>
</protein>
<dbReference type="InterPro" id="IPR042422">
    <property type="entry name" value="CC103"/>
</dbReference>
<dbReference type="InterPro" id="IPR031733">
    <property type="entry name" value="Dynein_attach_N"/>
</dbReference>
<dbReference type="Proteomes" id="UP000784294">
    <property type="component" value="Unassembled WGS sequence"/>
</dbReference>
<evidence type="ECO:0000313" key="3">
    <source>
        <dbReference type="Proteomes" id="UP000784294"/>
    </source>
</evidence>
<comment type="caution">
    <text evidence="2">The sequence shown here is derived from an EMBL/GenBank/DDBJ whole genome shotgun (WGS) entry which is preliminary data.</text>
</comment>
<gene>
    <name evidence="2" type="ORF">PXEA_LOCUS6083</name>
</gene>
<sequence length="106" mass="11974">MARLGIKIDKLESELNSAVQRDSRYWLENDTKINAVQQGVPTYEHFRQLVAGCHLKPLDKNEDITNLRAVPSWNHVLCDSLDGPQLEALITDSKAFRPATLRSVSD</sequence>
<evidence type="ECO:0000259" key="1">
    <source>
        <dbReference type="Pfam" id="PF15867"/>
    </source>
</evidence>
<organism evidence="2 3">
    <name type="scientific">Protopolystoma xenopodis</name>
    <dbReference type="NCBI Taxonomy" id="117903"/>
    <lineage>
        <taxon>Eukaryota</taxon>
        <taxon>Metazoa</taxon>
        <taxon>Spiralia</taxon>
        <taxon>Lophotrochozoa</taxon>
        <taxon>Platyhelminthes</taxon>
        <taxon>Monogenea</taxon>
        <taxon>Polyopisthocotylea</taxon>
        <taxon>Polystomatidea</taxon>
        <taxon>Polystomatidae</taxon>
        <taxon>Protopolystoma</taxon>
    </lineage>
</organism>
<dbReference type="AlphaFoldDB" id="A0A448WIP4"/>
<reference evidence="2" key="1">
    <citation type="submission" date="2018-11" db="EMBL/GenBank/DDBJ databases">
        <authorList>
            <consortium name="Pathogen Informatics"/>
        </authorList>
    </citation>
    <scope>NUCLEOTIDE SEQUENCE</scope>
</reference>
<dbReference type="Pfam" id="PF15867">
    <property type="entry name" value="Dynein_attach_N"/>
    <property type="match status" value="1"/>
</dbReference>